<reference evidence="13" key="1">
    <citation type="submission" date="2016-10" db="EMBL/GenBank/DDBJ databases">
        <authorList>
            <person name="Varghese N."/>
            <person name="Submissions S."/>
        </authorList>
    </citation>
    <scope>NUCLEOTIDE SEQUENCE [LARGE SCALE GENOMIC DNA]</scope>
    <source>
        <strain evidence="13">DSM 14807</strain>
    </source>
</reference>
<dbReference type="UniPathway" id="UPA00538">
    <property type="reaction ID" value="UER00592"/>
</dbReference>
<evidence type="ECO:0000256" key="9">
    <source>
        <dbReference type="PIRSR" id="PIRSR016262-2"/>
    </source>
</evidence>
<dbReference type="FunFam" id="3.30.930.10:FF:000035">
    <property type="entry name" value="Putative lipoyltransferase 2, mitochondrial"/>
    <property type="match status" value="1"/>
</dbReference>
<feature type="domain" description="BPL/LPL catalytic" evidence="11">
    <location>
        <begin position="57"/>
        <end position="245"/>
    </location>
</feature>
<keyword evidence="4 6" id="KW-0012">Acyltransferase</keyword>
<feature type="binding site" evidence="6 9">
    <location>
        <begin position="102"/>
        <end position="109"/>
    </location>
    <ligand>
        <name>substrate</name>
    </ligand>
</feature>
<keyword evidence="2 6" id="KW-0963">Cytoplasm</keyword>
<dbReference type="NCBIfam" id="TIGR00214">
    <property type="entry name" value="lipB"/>
    <property type="match status" value="1"/>
</dbReference>
<dbReference type="InterPro" id="IPR045864">
    <property type="entry name" value="aa-tRNA-synth_II/BPL/LPL"/>
</dbReference>
<evidence type="ECO:0000256" key="7">
    <source>
        <dbReference type="PIRNR" id="PIRNR016262"/>
    </source>
</evidence>
<protein>
    <recommendedName>
        <fullName evidence="6 7">Octanoyltransferase</fullName>
        <ecNumber evidence="6 7">2.3.1.181</ecNumber>
    </recommendedName>
    <alternativeName>
        <fullName evidence="6">Lipoate-protein ligase B</fullName>
    </alternativeName>
    <alternativeName>
        <fullName evidence="6">Lipoyl/octanoyl transferase</fullName>
    </alternativeName>
    <alternativeName>
        <fullName evidence="6">Octanoyl-[acyl-carrier-protein]-protein N-octanoyltransferase</fullName>
    </alternativeName>
</protein>
<name>A0A1I7N1T1_9BACT</name>
<dbReference type="HAMAP" id="MF_00013">
    <property type="entry name" value="LipB"/>
    <property type="match status" value="1"/>
</dbReference>
<dbReference type="PROSITE" id="PS51733">
    <property type="entry name" value="BPL_LPL_CATALYTIC"/>
    <property type="match status" value="1"/>
</dbReference>
<evidence type="ECO:0000313" key="13">
    <source>
        <dbReference type="Proteomes" id="UP000199537"/>
    </source>
</evidence>
<evidence type="ECO:0000313" key="12">
    <source>
        <dbReference type="EMBL" id="SFV28619.1"/>
    </source>
</evidence>
<dbReference type="InterPro" id="IPR004143">
    <property type="entry name" value="BPL_LPL_catalytic"/>
</dbReference>
<sequence>MMAQTIYVQDLGLIPYTDAWAYQEQLLHENLQAKMAFYASQKQLLAQGKSTASPLQANTRHYVLLCEHPPVITLGKNGKESHLLAHPEYLRQMGIEYIHTNRGGDITFHGPGQLVAYPILDLEKCFTDIGKYMRLLEQSVIDLLLEYGISATRSPGETGVWLNPDIPHRARKICAMGVRCSRWITMHGLALNVNTDLHYFDYIIPCGIQGKQVTSMQRETGKAIPLAEIKSKWLKHFCKRLSEAIDDDVWAVSLSAAQEMHH</sequence>
<organism evidence="12 13">
    <name type="scientific">Thermoflavifilum thermophilum</name>
    <dbReference type="NCBI Taxonomy" id="1393122"/>
    <lineage>
        <taxon>Bacteria</taxon>
        <taxon>Pseudomonadati</taxon>
        <taxon>Bacteroidota</taxon>
        <taxon>Chitinophagia</taxon>
        <taxon>Chitinophagales</taxon>
        <taxon>Chitinophagaceae</taxon>
        <taxon>Thermoflavifilum</taxon>
    </lineage>
</organism>
<feature type="binding site" evidence="6 9">
    <location>
        <begin position="175"/>
        <end position="177"/>
    </location>
    <ligand>
        <name>substrate</name>
    </ligand>
</feature>
<dbReference type="NCBIfam" id="NF010925">
    <property type="entry name" value="PRK14345.1"/>
    <property type="match status" value="1"/>
</dbReference>
<keyword evidence="3 6" id="KW-0808">Transferase</keyword>
<dbReference type="PROSITE" id="PS01313">
    <property type="entry name" value="LIPB"/>
    <property type="match status" value="1"/>
</dbReference>
<dbReference type="GO" id="GO:0033819">
    <property type="term" value="F:lipoyl(octanoyl) transferase activity"/>
    <property type="evidence" value="ECO:0007669"/>
    <property type="project" value="UniProtKB-EC"/>
</dbReference>
<feature type="active site" description="Acyl-thioester intermediate" evidence="6 8">
    <location>
        <position position="206"/>
    </location>
</feature>
<gene>
    <name evidence="6" type="primary">lipB</name>
    <name evidence="12" type="ORF">SAMN05660895_0372</name>
</gene>
<keyword evidence="13" id="KW-1185">Reference proteome</keyword>
<evidence type="ECO:0000256" key="5">
    <source>
        <dbReference type="ARBA" id="ARBA00024732"/>
    </source>
</evidence>
<dbReference type="SUPFAM" id="SSF55681">
    <property type="entry name" value="Class II aaRS and biotin synthetases"/>
    <property type="match status" value="1"/>
</dbReference>
<comment type="miscellaneous">
    <text evidence="6">In the reaction, the free carboxyl group of octanoic acid is attached via an amide linkage to the epsilon-amino group of a specific lysine residue of lipoyl domains of lipoate-dependent enzymes.</text>
</comment>
<dbReference type="GO" id="GO:0009249">
    <property type="term" value="P:protein lipoylation"/>
    <property type="evidence" value="ECO:0007669"/>
    <property type="project" value="InterPro"/>
</dbReference>
<dbReference type="PANTHER" id="PTHR10993">
    <property type="entry name" value="OCTANOYLTRANSFERASE"/>
    <property type="match status" value="1"/>
</dbReference>
<dbReference type="EC" id="2.3.1.181" evidence="6 7"/>
<feature type="site" description="Lowers pKa of active site Cys" evidence="6 10">
    <location>
        <position position="172"/>
    </location>
</feature>
<comment type="pathway">
    <text evidence="1 6 7">Protein modification; protein lipoylation via endogenous pathway; protein N(6)-(lipoyl)lysine from octanoyl-[acyl-carrier-protein]: step 1/2.</text>
</comment>
<proteinExistence type="inferred from homology"/>
<dbReference type="InterPro" id="IPR000544">
    <property type="entry name" value="Octanoyltransferase"/>
</dbReference>
<dbReference type="Proteomes" id="UP000199537">
    <property type="component" value="Unassembled WGS sequence"/>
</dbReference>
<dbReference type="Gene3D" id="3.30.930.10">
    <property type="entry name" value="Bira Bifunctional Protein, Domain 2"/>
    <property type="match status" value="1"/>
</dbReference>
<comment type="subcellular location">
    <subcellularLocation>
        <location evidence="6">Cytoplasm</location>
    </subcellularLocation>
</comment>
<comment type="catalytic activity">
    <reaction evidence="6 7">
        <text>octanoyl-[ACP] + L-lysyl-[protein] = N(6)-octanoyl-L-lysyl-[protein] + holo-[ACP] + H(+)</text>
        <dbReference type="Rhea" id="RHEA:17665"/>
        <dbReference type="Rhea" id="RHEA-COMP:9636"/>
        <dbReference type="Rhea" id="RHEA-COMP:9685"/>
        <dbReference type="Rhea" id="RHEA-COMP:9752"/>
        <dbReference type="Rhea" id="RHEA-COMP:9928"/>
        <dbReference type="ChEBI" id="CHEBI:15378"/>
        <dbReference type="ChEBI" id="CHEBI:29969"/>
        <dbReference type="ChEBI" id="CHEBI:64479"/>
        <dbReference type="ChEBI" id="CHEBI:78463"/>
        <dbReference type="ChEBI" id="CHEBI:78809"/>
        <dbReference type="EC" id="2.3.1.181"/>
    </reaction>
</comment>
<accession>A0A1I7N1T1</accession>
<dbReference type="GO" id="GO:0005737">
    <property type="term" value="C:cytoplasm"/>
    <property type="evidence" value="ECO:0007669"/>
    <property type="project" value="UniProtKB-SubCell"/>
</dbReference>
<evidence type="ECO:0000256" key="3">
    <source>
        <dbReference type="ARBA" id="ARBA00022679"/>
    </source>
</evidence>
<dbReference type="InterPro" id="IPR020605">
    <property type="entry name" value="Octanoyltransferase_CS"/>
</dbReference>
<evidence type="ECO:0000256" key="2">
    <source>
        <dbReference type="ARBA" id="ARBA00022490"/>
    </source>
</evidence>
<evidence type="ECO:0000256" key="6">
    <source>
        <dbReference type="HAMAP-Rule" id="MF_00013"/>
    </source>
</evidence>
<evidence type="ECO:0000256" key="4">
    <source>
        <dbReference type="ARBA" id="ARBA00023315"/>
    </source>
</evidence>
<evidence type="ECO:0000256" key="10">
    <source>
        <dbReference type="PIRSR" id="PIRSR016262-3"/>
    </source>
</evidence>
<dbReference type="Pfam" id="PF21948">
    <property type="entry name" value="LplA-B_cat"/>
    <property type="match status" value="1"/>
</dbReference>
<feature type="binding site" evidence="6 9">
    <location>
        <begin position="188"/>
        <end position="190"/>
    </location>
    <ligand>
        <name>substrate</name>
    </ligand>
</feature>
<comment type="similarity">
    <text evidence="6 7">Belongs to the LipB family.</text>
</comment>
<dbReference type="PIRSF" id="PIRSF016262">
    <property type="entry name" value="LPLase"/>
    <property type="match status" value="1"/>
</dbReference>
<dbReference type="AlphaFoldDB" id="A0A1I7N1T1"/>
<comment type="function">
    <text evidence="5 6 7">Catalyzes the transfer of endogenously produced octanoic acid from octanoyl-acyl-carrier-protein onto the lipoyl domains of lipoate-dependent enzymes. Lipoyl-ACP can also act as a substrate although octanoyl-ACP is likely to be the physiological substrate.</text>
</comment>
<dbReference type="PANTHER" id="PTHR10993:SF12">
    <property type="entry name" value="OCTANOYLTRANSFERASE"/>
    <property type="match status" value="1"/>
</dbReference>
<evidence type="ECO:0000256" key="8">
    <source>
        <dbReference type="PIRSR" id="PIRSR016262-1"/>
    </source>
</evidence>
<dbReference type="EMBL" id="FPCJ01000001">
    <property type="protein sequence ID" value="SFV28619.1"/>
    <property type="molecule type" value="Genomic_DNA"/>
</dbReference>
<evidence type="ECO:0000256" key="1">
    <source>
        <dbReference type="ARBA" id="ARBA00004821"/>
    </source>
</evidence>
<dbReference type="STRING" id="1393122.SAMN05660895_0372"/>
<dbReference type="CDD" id="cd16444">
    <property type="entry name" value="LipB"/>
    <property type="match status" value="1"/>
</dbReference>
<evidence type="ECO:0000259" key="11">
    <source>
        <dbReference type="PROSITE" id="PS51733"/>
    </source>
</evidence>